<feature type="compositionally biased region" description="Polar residues" evidence="1">
    <location>
        <begin position="443"/>
        <end position="452"/>
    </location>
</feature>
<feature type="compositionally biased region" description="Polar residues" evidence="1">
    <location>
        <begin position="614"/>
        <end position="629"/>
    </location>
</feature>
<feature type="region of interest" description="Disordered" evidence="1">
    <location>
        <begin position="588"/>
        <end position="635"/>
    </location>
</feature>
<feature type="compositionally biased region" description="Low complexity" evidence="1">
    <location>
        <begin position="477"/>
        <end position="489"/>
    </location>
</feature>
<gene>
    <name evidence="2" type="ORF">TWF694_011230</name>
</gene>
<dbReference type="EMBL" id="JAVHJO010000008">
    <property type="protein sequence ID" value="KAK6538351.1"/>
    <property type="molecule type" value="Genomic_DNA"/>
</dbReference>
<proteinExistence type="predicted"/>
<feature type="region of interest" description="Disordered" evidence="1">
    <location>
        <begin position="115"/>
        <end position="140"/>
    </location>
</feature>
<feature type="compositionally biased region" description="Basic and acidic residues" evidence="1">
    <location>
        <begin position="1"/>
        <end position="10"/>
    </location>
</feature>
<feature type="region of interest" description="Disordered" evidence="1">
    <location>
        <begin position="247"/>
        <end position="317"/>
    </location>
</feature>
<sequence length="701" mass="78104">MATDRRKIDDYDSDGSYSSYQSSDEPDCYGGGHRFWKDNQGEPPSPIEQLCHYHDCVKRNAIPPVIQQHQKDFPVQIFCDNNYLHPFATFGRESVSAKPYLESFCSGLEHSLGRPLPAGPSSTPRAPPPAHTPNSTFFQHSKDCNHYRPPPVSLSRPASLHCVPPTLDLRSQNSLAMDKLSEKRWVEMYRARFRNEVESYEQREQTNFQFAELSSKDLSNAEESRRDMEEDIDVKYHDLANKLRNMKLANGLPKTPAPKYATPAERHKQTSQEESAEDTPGSGSGYIPCNEFYGAVEQEKPKSSALSPSHTTKVTHSIKPQIPPLATATGPLFSNESLERVFQKAVVDVTSEEAKAGDIRSRVRSAVPRAYVEDGSESEEDTLYTVAKIAPKTVMRESFTPKKKNKTPSQLPRIEKETPSSKLPVYKSLPSALALRTKQHSTYTASPLQLSSGKVAPQRANEYRIGNPPARRRIESSMKPSPSTSDSTSLKVVAPTSSWGIKETDRQQLQATITTTNSGKNVTNSGQTVSRKPQLSLNIPSIPVAKSHENNRLLSSKSVSNIPHKKPQTQVHIKYPVTKPLETLPETEAAKSARIEPTIPTTIGAPSRPRSATFPVTNKNENVGNRTTPSRPPPYIQNSIIPRKGEIWIEDISLEADATLAIANAEQSLEGWDVVDEMEGYEQDERDWEAVKQLDRDIPKC</sequence>
<feature type="compositionally biased region" description="Polar residues" evidence="1">
    <location>
        <begin position="304"/>
        <end position="315"/>
    </location>
</feature>
<organism evidence="2 3">
    <name type="scientific">Orbilia ellipsospora</name>
    <dbReference type="NCBI Taxonomy" id="2528407"/>
    <lineage>
        <taxon>Eukaryota</taxon>
        <taxon>Fungi</taxon>
        <taxon>Dikarya</taxon>
        <taxon>Ascomycota</taxon>
        <taxon>Pezizomycotina</taxon>
        <taxon>Orbiliomycetes</taxon>
        <taxon>Orbiliales</taxon>
        <taxon>Orbiliaceae</taxon>
        <taxon>Orbilia</taxon>
    </lineage>
</organism>
<feature type="region of interest" description="Disordered" evidence="1">
    <location>
        <begin position="443"/>
        <end position="491"/>
    </location>
</feature>
<feature type="compositionally biased region" description="Low complexity" evidence="1">
    <location>
        <begin position="14"/>
        <end position="23"/>
    </location>
</feature>
<dbReference type="AlphaFoldDB" id="A0AAV9X8S5"/>
<comment type="caution">
    <text evidence="2">The sequence shown here is derived from an EMBL/GenBank/DDBJ whole genome shotgun (WGS) entry which is preliminary data.</text>
</comment>
<evidence type="ECO:0000256" key="1">
    <source>
        <dbReference type="SAM" id="MobiDB-lite"/>
    </source>
</evidence>
<evidence type="ECO:0000313" key="2">
    <source>
        <dbReference type="EMBL" id="KAK6538351.1"/>
    </source>
</evidence>
<feature type="compositionally biased region" description="Low complexity" evidence="1">
    <location>
        <begin position="253"/>
        <end position="263"/>
    </location>
</feature>
<feature type="region of interest" description="Disordered" evidence="1">
    <location>
        <begin position="399"/>
        <end position="421"/>
    </location>
</feature>
<dbReference type="Proteomes" id="UP001365542">
    <property type="component" value="Unassembled WGS sequence"/>
</dbReference>
<accession>A0AAV9X8S5</accession>
<protein>
    <submittedName>
        <fullName evidence="2">Uncharacterized protein</fullName>
    </submittedName>
</protein>
<feature type="region of interest" description="Disordered" evidence="1">
    <location>
        <begin position="1"/>
        <end position="26"/>
    </location>
</feature>
<keyword evidence="3" id="KW-1185">Reference proteome</keyword>
<reference evidence="2 3" key="1">
    <citation type="submission" date="2019-10" db="EMBL/GenBank/DDBJ databases">
        <authorList>
            <person name="Palmer J.M."/>
        </authorList>
    </citation>
    <scope>NUCLEOTIDE SEQUENCE [LARGE SCALE GENOMIC DNA]</scope>
    <source>
        <strain evidence="2 3">TWF694</strain>
    </source>
</reference>
<name>A0AAV9X8S5_9PEZI</name>
<evidence type="ECO:0000313" key="3">
    <source>
        <dbReference type="Proteomes" id="UP001365542"/>
    </source>
</evidence>